<dbReference type="EMBL" id="JAEAOA010000592">
    <property type="protein sequence ID" value="KAK3597001.1"/>
    <property type="molecule type" value="Genomic_DNA"/>
</dbReference>
<dbReference type="AlphaFoldDB" id="A0AAE0W0J5"/>
<evidence type="ECO:0000259" key="3">
    <source>
        <dbReference type="Pfam" id="PF02931"/>
    </source>
</evidence>
<dbReference type="InterPro" id="IPR036734">
    <property type="entry name" value="Neur_chan_lig-bd_sf"/>
</dbReference>
<protein>
    <recommendedName>
        <fullName evidence="3">Neurotransmitter-gated ion-channel ligand-binding domain-containing protein</fullName>
    </recommendedName>
</protein>
<feature type="domain" description="Neurotransmitter-gated ion-channel ligand-binding" evidence="3">
    <location>
        <begin position="67"/>
        <end position="126"/>
    </location>
</feature>
<accession>A0AAE0W0J5</accession>
<dbReference type="SUPFAM" id="SSF63712">
    <property type="entry name" value="Nicotinic receptor ligand binding domain-like"/>
    <property type="match status" value="1"/>
</dbReference>
<dbReference type="Pfam" id="PF02931">
    <property type="entry name" value="Neur_chan_LBD"/>
    <property type="match status" value="1"/>
</dbReference>
<gene>
    <name evidence="4" type="ORF">CHS0354_009139</name>
</gene>
<dbReference type="PANTHER" id="PTHR18945">
    <property type="entry name" value="NEUROTRANSMITTER GATED ION CHANNEL"/>
    <property type="match status" value="1"/>
</dbReference>
<evidence type="ECO:0000256" key="2">
    <source>
        <dbReference type="ARBA" id="ARBA00023136"/>
    </source>
</evidence>
<proteinExistence type="predicted"/>
<organism evidence="4 5">
    <name type="scientific">Potamilus streckersoni</name>
    <dbReference type="NCBI Taxonomy" id="2493646"/>
    <lineage>
        <taxon>Eukaryota</taxon>
        <taxon>Metazoa</taxon>
        <taxon>Spiralia</taxon>
        <taxon>Lophotrochozoa</taxon>
        <taxon>Mollusca</taxon>
        <taxon>Bivalvia</taxon>
        <taxon>Autobranchia</taxon>
        <taxon>Heteroconchia</taxon>
        <taxon>Palaeoheterodonta</taxon>
        <taxon>Unionida</taxon>
        <taxon>Unionoidea</taxon>
        <taxon>Unionidae</taxon>
        <taxon>Ambleminae</taxon>
        <taxon>Lampsilini</taxon>
        <taxon>Potamilus</taxon>
    </lineage>
</organism>
<reference evidence="4" key="1">
    <citation type="journal article" date="2021" name="Genome Biol. Evol.">
        <title>A High-Quality Reference Genome for a Parasitic Bivalve with Doubly Uniparental Inheritance (Bivalvia: Unionida).</title>
        <authorList>
            <person name="Smith C.H."/>
        </authorList>
    </citation>
    <scope>NUCLEOTIDE SEQUENCE</scope>
    <source>
        <strain evidence="4">CHS0354</strain>
    </source>
</reference>
<comment type="caution">
    <text evidence="4">The sequence shown here is derived from an EMBL/GenBank/DDBJ whole genome shotgun (WGS) entry which is preliminary data.</text>
</comment>
<dbReference type="InterPro" id="IPR006202">
    <property type="entry name" value="Neur_chan_lig-bd"/>
</dbReference>
<evidence type="ECO:0000313" key="5">
    <source>
        <dbReference type="Proteomes" id="UP001195483"/>
    </source>
</evidence>
<dbReference type="Gene3D" id="2.70.170.10">
    <property type="entry name" value="Neurotransmitter-gated ion-channel ligand-binding domain"/>
    <property type="match status" value="1"/>
</dbReference>
<keyword evidence="5" id="KW-1185">Reference proteome</keyword>
<keyword evidence="2" id="KW-0472">Membrane</keyword>
<dbReference type="Proteomes" id="UP001195483">
    <property type="component" value="Unassembled WGS sequence"/>
</dbReference>
<reference evidence="4" key="3">
    <citation type="submission" date="2023-05" db="EMBL/GenBank/DDBJ databases">
        <authorList>
            <person name="Smith C.H."/>
        </authorList>
    </citation>
    <scope>NUCLEOTIDE SEQUENCE</scope>
    <source>
        <strain evidence="4">CHS0354</strain>
        <tissue evidence="4">Mantle</tissue>
    </source>
</reference>
<comment type="subcellular location">
    <subcellularLocation>
        <location evidence="1">Membrane</location>
        <topology evidence="1">Multi-pass membrane protein</topology>
    </subcellularLocation>
</comment>
<dbReference type="GO" id="GO:0004888">
    <property type="term" value="F:transmembrane signaling receptor activity"/>
    <property type="evidence" value="ECO:0007669"/>
    <property type="project" value="InterPro"/>
</dbReference>
<name>A0AAE0W0J5_9BIVA</name>
<dbReference type="InterPro" id="IPR006201">
    <property type="entry name" value="Neur_channel"/>
</dbReference>
<evidence type="ECO:0000313" key="4">
    <source>
        <dbReference type="EMBL" id="KAK3597001.1"/>
    </source>
</evidence>
<sequence>MADVFIQVIDKLKQMQIVVNSLSQSPVELDVSTGCHFPATQSNYTIPVILLQKNIWSWLADIGVINDDNLQLIVTSTGDVVWEPPGIYTTHCDIDVTYYPFDRQQCVIELTSWSMTKDQLELDHLSSIIDTEDFR</sequence>
<evidence type="ECO:0000256" key="1">
    <source>
        <dbReference type="ARBA" id="ARBA00004141"/>
    </source>
</evidence>
<dbReference type="InterPro" id="IPR018000">
    <property type="entry name" value="Neurotransmitter_ion_chnl_CS"/>
</dbReference>
<reference evidence="4" key="2">
    <citation type="journal article" date="2021" name="Genome Biol. Evol.">
        <title>Developing a high-quality reference genome for a parasitic bivalve with doubly uniparental inheritance (Bivalvia: Unionida).</title>
        <authorList>
            <person name="Smith C.H."/>
        </authorList>
    </citation>
    <scope>NUCLEOTIDE SEQUENCE</scope>
    <source>
        <strain evidence="4">CHS0354</strain>
        <tissue evidence="4">Mantle</tissue>
    </source>
</reference>
<dbReference type="PROSITE" id="PS00236">
    <property type="entry name" value="NEUROTR_ION_CHANNEL"/>
    <property type="match status" value="1"/>
</dbReference>
<dbReference type="GO" id="GO:0005230">
    <property type="term" value="F:extracellular ligand-gated monoatomic ion channel activity"/>
    <property type="evidence" value="ECO:0007669"/>
    <property type="project" value="InterPro"/>
</dbReference>
<dbReference type="GO" id="GO:0016020">
    <property type="term" value="C:membrane"/>
    <property type="evidence" value="ECO:0007669"/>
    <property type="project" value="UniProtKB-SubCell"/>
</dbReference>